<gene>
    <name evidence="6" type="ORF">I7412_14965</name>
</gene>
<dbReference type="SUPFAM" id="SSF47336">
    <property type="entry name" value="ACP-like"/>
    <property type="match status" value="2"/>
</dbReference>
<dbReference type="GO" id="GO:0003824">
    <property type="term" value="F:catalytic activity"/>
    <property type="evidence" value="ECO:0007669"/>
    <property type="project" value="InterPro"/>
</dbReference>
<feature type="domain" description="Carrier" evidence="5">
    <location>
        <begin position="2147"/>
        <end position="2221"/>
    </location>
</feature>
<evidence type="ECO:0000259" key="5">
    <source>
        <dbReference type="PROSITE" id="PS50075"/>
    </source>
</evidence>
<dbReference type="PROSITE" id="PS50075">
    <property type="entry name" value="CARRIER"/>
    <property type="match status" value="2"/>
</dbReference>
<evidence type="ECO:0000256" key="4">
    <source>
        <dbReference type="SAM" id="MobiDB-lite"/>
    </source>
</evidence>
<dbReference type="PROSITE" id="PS00455">
    <property type="entry name" value="AMP_BINDING"/>
    <property type="match status" value="2"/>
</dbReference>
<dbReference type="FunFam" id="3.30.300.30:FF:000015">
    <property type="entry name" value="Nonribosomal peptide synthase SidD"/>
    <property type="match status" value="1"/>
</dbReference>
<dbReference type="Pfam" id="PF00668">
    <property type="entry name" value="Condensation"/>
    <property type="match status" value="3"/>
</dbReference>
<dbReference type="InterPro" id="IPR000873">
    <property type="entry name" value="AMP-dep_synth/lig_dom"/>
</dbReference>
<dbReference type="SMART" id="SM00823">
    <property type="entry name" value="PKS_PP"/>
    <property type="match status" value="2"/>
</dbReference>
<dbReference type="CDD" id="cd19531">
    <property type="entry name" value="LCL_NRPS-like"/>
    <property type="match status" value="1"/>
</dbReference>
<dbReference type="FunFam" id="3.40.50.12780:FF:000012">
    <property type="entry name" value="Non-ribosomal peptide synthetase"/>
    <property type="match status" value="1"/>
</dbReference>
<dbReference type="Pfam" id="PF00501">
    <property type="entry name" value="AMP-binding"/>
    <property type="match status" value="2"/>
</dbReference>
<dbReference type="PANTHER" id="PTHR45527:SF1">
    <property type="entry name" value="FATTY ACID SYNTHASE"/>
    <property type="match status" value="1"/>
</dbReference>
<feature type="compositionally biased region" description="Acidic residues" evidence="4">
    <location>
        <begin position="611"/>
        <end position="623"/>
    </location>
</feature>
<feature type="region of interest" description="Disordered" evidence="4">
    <location>
        <begin position="1709"/>
        <end position="1747"/>
    </location>
</feature>
<dbReference type="NCBIfam" id="TIGR01733">
    <property type="entry name" value="AA-adenyl-dom"/>
    <property type="match status" value="2"/>
</dbReference>
<organism evidence="6 7">
    <name type="scientific">Frankia nepalensis</name>
    <dbReference type="NCBI Taxonomy" id="1836974"/>
    <lineage>
        <taxon>Bacteria</taxon>
        <taxon>Bacillati</taxon>
        <taxon>Actinomycetota</taxon>
        <taxon>Actinomycetes</taxon>
        <taxon>Frankiales</taxon>
        <taxon>Frankiaceae</taxon>
        <taxon>Frankia</taxon>
    </lineage>
</organism>
<feature type="compositionally biased region" description="Basic and acidic residues" evidence="4">
    <location>
        <begin position="2222"/>
        <end position="2242"/>
    </location>
</feature>
<dbReference type="FunFam" id="3.30.300.30:FF:000010">
    <property type="entry name" value="Enterobactin synthetase component F"/>
    <property type="match status" value="1"/>
</dbReference>
<dbReference type="InterPro" id="IPR045851">
    <property type="entry name" value="AMP-bd_C_sf"/>
</dbReference>
<dbReference type="InterPro" id="IPR001242">
    <property type="entry name" value="Condensation_dom"/>
</dbReference>
<evidence type="ECO:0000256" key="1">
    <source>
        <dbReference type="ARBA" id="ARBA00001957"/>
    </source>
</evidence>
<dbReference type="GO" id="GO:0005829">
    <property type="term" value="C:cytosol"/>
    <property type="evidence" value="ECO:0007669"/>
    <property type="project" value="TreeGrafter"/>
</dbReference>
<dbReference type="InterPro" id="IPR042099">
    <property type="entry name" value="ANL_N_sf"/>
</dbReference>
<dbReference type="GO" id="GO:0008610">
    <property type="term" value="P:lipid biosynthetic process"/>
    <property type="evidence" value="ECO:0007669"/>
    <property type="project" value="UniProtKB-ARBA"/>
</dbReference>
<keyword evidence="2" id="KW-0596">Phosphopantetheine</keyword>
<dbReference type="InterPro" id="IPR023213">
    <property type="entry name" value="CAT-like_dom_sf"/>
</dbReference>
<name>A0A937RDH2_9ACTN</name>
<dbReference type="InterPro" id="IPR025110">
    <property type="entry name" value="AMP-bd_C"/>
</dbReference>
<dbReference type="Gene3D" id="1.10.1200.10">
    <property type="entry name" value="ACP-like"/>
    <property type="match status" value="1"/>
</dbReference>
<feature type="region of interest" description="Disordered" evidence="4">
    <location>
        <begin position="1337"/>
        <end position="1358"/>
    </location>
</feature>
<comment type="caution">
    <text evidence="6">The sequence shown here is derived from an EMBL/GenBank/DDBJ whole genome shotgun (WGS) entry which is preliminary data.</text>
</comment>
<dbReference type="InterPro" id="IPR029058">
    <property type="entry name" value="AB_hydrolase_fold"/>
</dbReference>
<dbReference type="PANTHER" id="PTHR45527">
    <property type="entry name" value="NONRIBOSOMAL PEPTIDE SYNTHETASE"/>
    <property type="match status" value="1"/>
</dbReference>
<dbReference type="Pfam" id="PF13193">
    <property type="entry name" value="AMP-binding_C"/>
    <property type="match status" value="2"/>
</dbReference>
<accession>A0A937RDH2</accession>
<dbReference type="InterPro" id="IPR006162">
    <property type="entry name" value="Ppantetheine_attach_site"/>
</dbReference>
<evidence type="ECO:0000256" key="3">
    <source>
        <dbReference type="ARBA" id="ARBA00022553"/>
    </source>
</evidence>
<feature type="region of interest" description="Disordered" evidence="4">
    <location>
        <begin position="611"/>
        <end position="635"/>
    </location>
</feature>
<dbReference type="InterPro" id="IPR009081">
    <property type="entry name" value="PP-bd_ACP"/>
</dbReference>
<dbReference type="Gene3D" id="3.40.50.1820">
    <property type="entry name" value="alpha/beta hydrolase"/>
    <property type="match status" value="1"/>
</dbReference>
<dbReference type="Gene3D" id="3.30.559.30">
    <property type="entry name" value="Nonribosomal peptide synthetase, condensation domain"/>
    <property type="match status" value="2"/>
</dbReference>
<feature type="region of interest" description="Disordered" evidence="4">
    <location>
        <begin position="20"/>
        <end position="41"/>
    </location>
</feature>
<dbReference type="InterPro" id="IPR010071">
    <property type="entry name" value="AA_adenyl_dom"/>
</dbReference>
<keyword evidence="7" id="KW-1185">Reference proteome</keyword>
<dbReference type="FunFam" id="3.40.50.980:FF:000001">
    <property type="entry name" value="Non-ribosomal peptide synthetase"/>
    <property type="match status" value="1"/>
</dbReference>
<dbReference type="Gene3D" id="3.40.50.12780">
    <property type="entry name" value="N-terminal domain of ligase-like"/>
    <property type="match status" value="2"/>
</dbReference>
<feature type="region of interest" description="Disordered" evidence="4">
    <location>
        <begin position="241"/>
        <end position="265"/>
    </location>
</feature>
<dbReference type="Proteomes" id="UP000604475">
    <property type="component" value="Unassembled WGS sequence"/>
</dbReference>
<dbReference type="GO" id="GO:0031177">
    <property type="term" value="F:phosphopantetheine binding"/>
    <property type="evidence" value="ECO:0007669"/>
    <property type="project" value="InterPro"/>
</dbReference>
<dbReference type="SUPFAM" id="SSF56801">
    <property type="entry name" value="Acetyl-CoA synthetase-like"/>
    <property type="match status" value="2"/>
</dbReference>
<dbReference type="Gene3D" id="3.30.559.10">
    <property type="entry name" value="Chloramphenicol acetyltransferase-like domain"/>
    <property type="match status" value="2"/>
</dbReference>
<dbReference type="InterPro" id="IPR020845">
    <property type="entry name" value="AMP-binding_CS"/>
</dbReference>
<sequence>MGNDTDRRLALLRRTIAERGLTRQEPAAAPPPRRGGDARYPLSSGQRRMWFLYQVDTDRADLNVGVAMRLSGPLDQDRLARAATAVADRHEILRTTYHVDADGLPYQVVHVEPALRLAADDLRPLPPDGQDQRVHALAADEFARPFDLTRDAPLRLTLLRTGDDEHVLLLVAHHIAWDDDCWEPFFADLSQAYQAGAADPAPPAQYLDLQVLGPSARPGGEADAADLAYWRDALAGSIEPLELPGAHGAPAPTGPVGSSGASGHSQVGLPAEVAAEIRSLARSLRASPFAVLTAGFAALMHRATGAGDLVVVTPVVDRPGRHAAGALGYFGNTLPLRVQVTSPASFQALVEHTRDVCAGAFAHQGVGLERIVAEALADRGDGLDTLARVGFGARSGAWTGLAVPGLRSERLDLHGAVAQLPFEVMAQPTADDSWLLEATYQADVVSGPVAGLLLEQLVVLLTAAVRHPDTPVGDLPVLSDRRRAELVGFSTGRPGTLVAPTLPDFVARQARRTPDSPAVVTSEGTLTYAELTARAYRLAHRLIRQGIGTEDLVALRYPRGLDMVVATLGVVASGAAYLPVDPEYPADRIEYMLADAQPRLVLDGPLDLDPLDLDGPADLDDPPLPDTEPTDADRVRPLLPDNTAYVIYTSGSTGAPKGVPVSHAAICGHLSWLAEEYPVGADDALLQVASPSFDVSVGELFGPLCVGARLVIPRPGGLQDLPYLTALLNEERISWMHFVPSLLDLFLSLPGTADWKSLRLVPIGGEALSGELADRFRRTFDASLHNFYGPTETTLAATRYIVDAAQGTRTVPIGSPKGDTQVYVLDDRLRLVPPGTVGEIYIGGGQLARGYLRRPGLTASRFVADPVRPGGGRVYRTGDLGRWNADGELEFVGRADEQVKIRGFRVELGEIGAVLARHPEVRQCVVVATTAERLGTVLVAYVVPESHRSAERWQREWAGPDGLEGQLRDHLARALPAHMVPTAFVRVGQIPVTANGKVDRAALPAPDLDTRRPDREPSTATERLMCAAFAETLGRDQVGVDAGFFELGGHSLLATSLLSAVETRIGVRLRLADAFEAPTPAGLAALVDARLAGAAPDRPELPRIVARPDRPERPPLSFAQLRQWVGYRVDGPRSTYNIPFAARIEGELDVAALGAALGDLTDRHEVLRTSYPDVDGVPHQEIWPAFRPDLSVVDLAGEPDPEAAARTRLAGLAGHLFDLAAAPPIQATVLRVGPRLHWLSVVVHHIAADEWSAPVLFQDMITAYRARLGGAAPGWDPLPVQYADYALWQRDLFTPRAPETHSDDPARPLAAPDGEPQLDTEQAAFWSRTLADLPEDTAVGRDRPRPRVQSDQGDTVPLRVPPALRQRLAALARETDATEFMVLQTAVALTLHALGAGTDIPLGTPVAGRTRPEVGQTVGMFVNTLVLRNDLSGAPTGRELLRRTRALALDALAHQDLPFERLVDVLNPARTTARHPLFQVLVHLRESGLLSAALDERGATLRTEAPTETTAKFDLTFDFYADGDGFGGGINYRVELYDRATAQTMADRLLRVLDALATAPDSPLPAIDVLSADERAAVVETWSWPDPEPGPTPEPFPATVAELLARARRDAPTDRLVRCGAATIDHATLHEHADRLAGHLRALGAGPDAFVAVALPRTLDMLVALVAVMKAGAAFLPLDLRLPTERLAFMLADARPVCVLTTEAVAAQLPPPGGEADGHGSVGGETDGQVQAGREADGAAPASHSPHVLLDDPATQAAIAAAGPPPAELGLRGDHAAYLLFTSGSTGVPKGVVGTQRAMANRLAWQPGRYPVDDPDVRLAQGALSFLDGPLELLAAVAAGAEILLADDEQARDLSALAELLRAHPVGQVTMVASAVSALVDTAPDAVDSVRRWVCSGEPLLDPLLDRLGAAAPDCHLVNSYGATETAGAMVRATVEPGRLAAGRPVPGVRIVVVDEVLRPVPPGTVGEICVSGAQLARGYWRRPGLTASRFVADPFATEPGGRLYLTGDRGWWDADGRLRFAGRADHQVKLRGFRIELGEVEAALRAVPGVSAAAARLHPLHGADAIVGYVVRGTADTETAEDGTASGLDDRAFADLVRARVADRLPSYAVPAVVVVLADLPLTGSGKINRPALPAPDLATTAVADELTTDTERALAAILAEVLGVPQVGRSDRFFALGGDSIVSIQVSAKAREAGLPLEPRLLFEHDTVAAVAAAIDEARADADADADRDGEPGGADRDGTDSWLAPETDPMSASGLGATDLAALERAWRTR</sequence>
<dbReference type="Gene3D" id="3.30.300.30">
    <property type="match status" value="2"/>
</dbReference>
<evidence type="ECO:0000313" key="7">
    <source>
        <dbReference type="Proteomes" id="UP000604475"/>
    </source>
</evidence>
<evidence type="ECO:0000256" key="2">
    <source>
        <dbReference type="ARBA" id="ARBA00022450"/>
    </source>
</evidence>
<dbReference type="InterPro" id="IPR020806">
    <property type="entry name" value="PKS_PP-bd"/>
</dbReference>
<comment type="cofactor">
    <cofactor evidence="1">
        <name>pantetheine 4'-phosphate</name>
        <dbReference type="ChEBI" id="CHEBI:47942"/>
    </cofactor>
</comment>
<reference evidence="6" key="1">
    <citation type="submission" date="2020-12" db="EMBL/GenBank/DDBJ databases">
        <title>Genomic characterization of non-nitrogen-fixing Frankia strains.</title>
        <authorList>
            <person name="Carlos-Shanley C."/>
            <person name="Guerra T."/>
            <person name="Hahn D."/>
        </authorList>
    </citation>
    <scope>NUCLEOTIDE SEQUENCE</scope>
    <source>
        <strain evidence="6">CN6</strain>
    </source>
</reference>
<feature type="domain" description="Carrier" evidence="5">
    <location>
        <begin position="1016"/>
        <end position="1091"/>
    </location>
</feature>
<feature type="compositionally biased region" description="Low complexity" evidence="4">
    <location>
        <begin position="244"/>
        <end position="256"/>
    </location>
</feature>
<evidence type="ECO:0000313" key="6">
    <source>
        <dbReference type="EMBL" id="MBL7628430.1"/>
    </source>
</evidence>
<dbReference type="RefSeq" id="WP_203031739.1">
    <property type="nucleotide sequence ID" value="NZ_JAEACQ010000187.1"/>
</dbReference>
<protein>
    <submittedName>
        <fullName evidence="6">Amino acid adenylation domain-containing protein</fullName>
    </submittedName>
</protein>
<dbReference type="CDD" id="cd19540">
    <property type="entry name" value="LCL_NRPS-like"/>
    <property type="match status" value="1"/>
</dbReference>
<proteinExistence type="predicted"/>
<dbReference type="SUPFAM" id="SSF52777">
    <property type="entry name" value="CoA-dependent acyltransferases"/>
    <property type="match status" value="4"/>
</dbReference>
<dbReference type="GO" id="GO:0043041">
    <property type="term" value="P:amino acid activation for nonribosomal peptide biosynthetic process"/>
    <property type="evidence" value="ECO:0007669"/>
    <property type="project" value="TreeGrafter"/>
</dbReference>
<dbReference type="InterPro" id="IPR036736">
    <property type="entry name" value="ACP-like_sf"/>
</dbReference>
<dbReference type="PROSITE" id="PS00012">
    <property type="entry name" value="PHOSPHOPANTETHEINE"/>
    <property type="match status" value="1"/>
</dbReference>
<dbReference type="EMBL" id="JAEACQ010000187">
    <property type="protein sequence ID" value="MBL7628430.1"/>
    <property type="molecule type" value="Genomic_DNA"/>
</dbReference>
<dbReference type="GO" id="GO:0044550">
    <property type="term" value="P:secondary metabolite biosynthetic process"/>
    <property type="evidence" value="ECO:0007669"/>
    <property type="project" value="UniProtKB-ARBA"/>
</dbReference>
<feature type="region of interest" description="Disordered" evidence="4">
    <location>
        <begin position="2222"/>
        <end position="2260"/>
    </location>
</feature>
<keyword evidence="3" id="KW-0597">Phosphoprotein</keyword>
<dbReference type="Pfam" id="PF00550">
    <property type="entry name" value="PP-binding"/>
    <property type="match status" value="2"/>
</dbReference>
<dbReference type="CDD" id="cd05930">
    <property type="entry name" value="A_NRPS"/>
    <property type="match status" value="1"/>
</dbReference>
<feature type="region of interest" description="Disordered" evidence="4">
    <location>
        <begin position="1296"/>
        <end position="1316"/>
    </location>
</feature>
<dbReference type="CDD" id="cd17646">
    <property type="entry name" value="A_NRPS_AB3403-like"/>
    <property type="match status" value="1"/>
</dbReference>